<evidence type="ECO:0000256" key="2">
    <source>
        <dbReference type="ARBA" id="ARBA00023125"/>
    </source>
</evidence>
<reference evidence="6 7" key="1">
    <citation type="journal article" date="2016" name="Genome Announc.">
        <title>Complete Genome and Plasmid Sequences for Rhodococcus fascians D188 and Draft Sequences for Rhodococcus Isolates PBTS 1 and PBTS 2.</title>
        <authorList>
            <person name="Stamler R.A."/>
            <person name="Vereecke D."/>
            <person name="Zhang Y."/>
            <person name="Schilkey F."/>
            <person name="Devitt N."/>
            <person name="Randall J.J."/>
        </authorList>
    </citation>
    <scope>NUCLEOTIDE SEQUENCE [LARGE SCALE GENOMIC DNA]</scope>
    <source>
        <strain evidence="6 7">PBTS2</strain>
    </source>
</reference>
<reference evidence="7" key="2">
    <citation type="submission" date="2016-04" db="EMBL/GenBank/DDBJ databases">
        <title>Complete Genome and Plasmid Sequences for Rhodococcus fascians D188 and Draft Sequences for Rhodococcus spp. Isolates PBTS 1 and PBTS 2.</title>
        <authorList>
            <person name="Stamer R."/>
            <person name="Vereecke D."/>
            <person name="Zhang Y."/>
            <person name="Schilkey F."/>
            <person name="Devitt N."/>
            <person name="Randall J."/>
        </authorList>
    </citation>
    <scope>NUCLEOTIDE SEQUENCE [LARGE SCALE GENOMIC DNA]</scope>
    <source>
        <strain evidence="7">PBTS2</strain>
    </source>
</reference>
<evidence type="ECO:0000313" key="6">
    <source>
        <dbReference type="EMBL" id="AMY24137.1"/>
    </source>
</evidence>
<gene>
    <name evidence="6" type="primary">arpA_4</name>
    <name evidence="6" type="ORF">A3Q41_02845</name>
</gene>
<dbReference type="EMBL" id="CP015220">
    <property type="protein sequence ID" value="AMY24137.1"/>
    <property type="molecule type" value="Genomic_DNA"/>
</dbReference>
<feature type="DNA-binding region" description="H-T-H motif" evidence="4">
    <location>
        <begin position="31"/>
        <end position="50"/>
    </location>
</feature>
<dbReference type="InterPro" id="IPR047923">
    <property type="entry name" value="ArpA-like"/>
</dbReference>
<dbReference type="SUPFAM" id="SSF46689">
    <property type="entry name" value="Homeodomain-like"/>
    <property type="match status" value="1"/>
</dbReference>
<dbReference type="PANTHER" id="PTHR47506:SF3">
    <property type="entry name" value="HTH-TYPE TRANSCRIPTIONAL REGULATOR LMRA"/>
    <property type="match status" value="1"/>
</dbReference>
<keyword evidence="1" id="KW-0805">Transcription regulation</keyword>
<sequence>MVRQARAEITRDTVLAGAANVFLRLGYANASLSEIISQSQVTKGALYFHFGSKEELARAVIDEGNARLSTACMQFNDGRIPALEAAIGISYIVVDLSVTDPMVSAMLRLSHQIGDYRGTEGNVMAGWSVAFDKLAAKAIAQGDIDPSSDPSTIGSLVLEILTGVHMVAVATSTTEELPSRMERLWYYLLPALVPTNKLDYFREFAARRVIRFGP</sequence>
<dbReference type="AlphaFoldDB" id="A0A143QP06"/>
<keyword evidence="7" id="KW-1185">Reference proteome</keyword>
<dbReference type="PROSITE" id="PS01081">
    <property type="entry name" value="HTH_TETR_1"/>
    <property type="match status" value="1"/>
</dbReference>
<dbReference type="OrthoDB" id="3237195at2"/>
<accession>A0A143QP06</accession>
<protein>
    <submittedName>
        <fullName evidence="6">A-factor receptor protein</fullName>
    </submittedName>
</protein>
<dbReference type="PRINTS" id="PR00455">
    <property type="entry name" value="HTHTETR"/>
</dbReference>
<dbReference type="KEGG" id="rhs:A3Q41_02845"/>
<keyword evidence="6" id="KW-0675">Receptor</keyword>
<evidence type="ECO:0000256" key="1">
    <source>
        <dbReference type="ARBA" id="ARBA00023015"/>
    </source>
</evidence>
<dbReference type="Pfam" id="PF00440">
    <property type="entry name" value="TetR_N"/>
    <property type="match status" value="1"/>
</dbReference>
<evidence type="ECO:0000313" key="7">
    <source>
        <dbReference type="Proteomes" id="UP000076038"/>
    </source>
</evidence>
<dbReference type="Pfam" id="PF21935">
    <property type="entry name" value="TetR_C_45"/>
    <property type="match status" value="1"/>
</dbReference>
<evidence type="ECO:0000256" key="4">
    <source>
        <dbReference type="PROSITE-ProRule" id="PRU00335"/>
    </source>
</evidence>
<name>A0A143QP06_RHOFA</name>
<organism evidence="6 7">
    <name type="scientific">Rhodococcoides fascians</name>
    <name type="common">Rhodococcus fascians</name>
    <dbReference type="NCBI Taxonomy" id="1828"/>
    <lineage>
        <taxon>Bacteria</taxon>
        <taxon>Bacillati</taxon>
        <taxon>Actinomycetota</taxon>
        <taxon>Actinomycetes</taxon>
        <taxon>Mycobacteriales</taxon>
        <taxon>Nocardiaceae</taxon>
        <taxon>Rhodococcoides</taxon>
    </lineage>
</organism>
<dbReference type="SUPFAM" id="SSF48498">
    <property type="entry name" value="Tetracyclin repressor-like, C-terminal domain"/>
    <property type="match status" value="1"/>
</dbReference>
<evidence type="ECO:0000256" key="3">
    <source>
        <dbReference type="ARBA" id="ARBA00023163"/>
    </source>
</evidence>
<dbReference type="Proteomes" id="UP000076038">
    <property type="component" value="Chromosome"/>
</dbReference>
<proteinExistence type="predicted"/>
<dbReference type="Gene3D" id="1.10.357.10">
    <property type="entry name" value="Tetracycline Repressor, domain 2"/>
    <property type="match status" value="1"/>
</dbReference>
<accession>A0A260UFJ6</accession>
<evidence type="ECO:0000259" key="5">
    <source>
        <dbReference type="PROSITE" id="PS50977"/>
    </source>
</evidence>
<dbReference type="PROSITE" id="PS50977">
    <property type="entry name" value="HTH_TETR_2"/>
    <property type="match status" value="1"/>
</dbReference>
<keyword evidence="3" id="KW-0804">Transcription</keyword>
<dbReference type="GeneID" id="93552967"/>
<feature type="domain" description="HTH tetR-type" evidence="5">
    <location>
        <begin position="8"/>
        <end position="68"/>
    </location>
</feature>
<dbReference type="InterPro" id="IPR023772">
    <property type="entry name" value="DNA-bd_HTH_TetR-type_CS"/>
</dbReference>
<dbReference type="NCBIfam" id="NF041196">
    <property type="entry name" value="ScbR_bind_reg"/>
    <property type="match status" value="1"/>
</dbReference>
<dbReference type="RefSeq" id="WP_027496103.1">
    <property type="nucleotide sequence ID" value="NZ_CAKKLU010000016.1"/>
</dbReference>
<dbReference type="InterPro" id="IPR001647">
    <property type="entry name" value="HTH_TetR"/>
</dbReference>
<dbReference type="GO" id="GO:0003677">
    <property type="term" value="F:DNA binding"/>
    <property type="evidence" value="ECO:0007669"/>
    <property type="project" value="UniProtKB-UniRule"/>
</dbReference>
<keyword evidence="2 4" id="KW-0238">DNA-binding</keyword>
<dbReference type="PATRIC" id="fig|1653479.3.peg.2873"/>
<dbReference type="InterPro" id="IPR036271">
    <property type="entry name" value="Tet_transcr_reg_TetR-rel_C_sf"/>
</dbReference>
<dbReference type="InterPro" id="IPR054126">
    <property type="entry name" value="CprB_TetR_C"/>
</dbReference>
<dbReference type="PANTHER" id="PTHR47506">
    <property type="entry name" value="TRANSCRIPTIONAL REGULATORY PROTEIN"/>
    <property type="match status" value="1"/>
</dbReference>
<dbReference type="InterPro" id="IPR009057">
    <property type="entry name" value="Homeodomain-like_sf"/>
</dbReference>